<feature type="zinc finger region" description="C3H1-type" evidence="4">
    <location>
        <begin position="297"/>
        <end position="325"/>
    </location>
</feature>
<keyword evidence="1 4" id="KW-0479">Metal-binding</keyword>
<keyword evidence="8" id="KW-1185">Reference proteome</keyword>
<evidence type="ECO:0000313" key="8">
    <source>
        <dbReference type="Proteomes" id="UP001146120"/>
    </source>
</evidence>
<gene>
    <name evidence="7" type="ORF">N0F65_008303</name>
</gene>
<proteinExistence type="predicted"/>
<dbReference type="Gene3D" id="4.10.1000.10">
    <property type="entry name" value="Zinc finger, CCCH-type"/>
    <property type="match status" value="3"/>
</dbReference>
<dbReference type="SUPFAM" id="SSF90229">
    <property type="entry name" value="CCCH zinc finger"/>
    <property type="match status" value="2"/>
</dbReference>
<dbReference type="PROSITE" id="PS50103">
    <property type="entry name" value="ZF_C3H1"/>
    <property type="match status" value="3"/>
</dbReference>
<sequence length="600" mass="66797">MREKEMKLIVDDLQDEQKIAKEKLALYSLLTMKLKRELLSEKLAHIDSKKEIEDLRAKAAQAAPSSPEQSPQDAEDPWNSPEKISGEPPKSSRVLSFGSFYSSSRGPGVHGEEDEPSSPSSGIQPLRNSLLGQYLPSSLLDSPQTGVEHPKTFDEDEDEDNQTQNDTIRDDRVCAQCGAAVSTVEPLSQFPDQIGSPKNDRDVSTTRKSSDHQSQQKGSRIAVSPVTLSLLTELFETIPLDELEAILKECSGQASLAIERILQTHVSFNPTLVADSSAPPASTSKTVSSTSNTQSSNWKTELCMYYLQGKCNKTRRTCSFAHGENDLVRSTSSKHVPSTSYKTRMCPLYLEGNCPKSRRECSMAHGEADLREGLPALNAATSTLPATTPPRLQNYKTELCYYFLKGCCNYTKEECRFAHGESDLRTVESNTLEWSSQRNNASASSFQNEFVPGSHSSPAASAMDKMQQLQHQHQYQQQYQQQAQAYQMQQGFVAPGHHQLPQQHQLPPHQFAHGPGQHLHQQVALQHHHQSLPQQPAMPPQHQQGMYHAHANAAQPPPPFRYMKGGEEMNKRGRPQPRRENSWSGSYDGMHTPGMPPSDF</sequence>
<evidence type="ECO:0000256" key="5">
    <source>
        <dbReference type="SAM" id="MobiDB-lite"/>
    </source>
</evidence>
<feature type="compositionally biased region" description="Basic and acidic residues" evidence="5">
    <location>
        <begin position="198"/>
        <end position="211"/>
    </location>
</feature>
<dbReference type="InterPro" id="IPR045868">
    <property type="entry name" value="Znf_C3H13/40"/>
</dbReference>
<dbReference type="SMART" id="SM00356">
    <property type="entry name" value="ZnF_C3H1"/>
    <property type="match status" value="3"/>
</dbReference>
<dbReference type="PANTHER" id="PTHR38160">
    <property type="entry name" value="ZINC FINGER CCCH DOMAIN-CONTAINING PROTEIN 40"/>
    <property type="match status" value="1"/>
</dbReference>
<dbReference type="InterPro" id="IPR036855">
    <property type="entry name" value="Znf_CCCH_sf"/>
</dbReference>
<organism evidence="7 8">
    <name type="scientific">Lagenidium giganteum</name>
    <dbReference type="NCBI Taxonomy" id="4803"/>
    <lineage>
        <taxon>Eukaryota</taxon>
        <taxon>Sar</taxon>
        <taxon>Stramenopiles</taxon>
        <taxon>Oomycota</taxon>
        <taxon>Peronosporomycetes</taxon>
        <taxon>Pythiales</taxon>
        <taxon>Pythiaceae</taxon>
    </lineage>
</organism>
<evidence type="ECO:0000256" key="3">
    <source>
        <dbReference type="ARBA" id="ARBA00022833"/>
    </source>
</evidence>
<feature type="region of interest" description="Disordered" evidence="5">
    <location>
        <begin position="185"/>
        <end position="220"/>
    </location>
</feature>
<feature type="compositionally biased region" description="Basic and acidic residues" evidence="5">
    <location>
        <begin position="564"/>
        <end position="581"/>
    </location>
</feature>
<evidence type="ECO:0000313" key="7">
    <source>
        <dbReference type="EMBL" id="DAZ96270.1"/>
    </source>
</evidence>
<name>A0AAV2YQA4_9STRA</name>
<feature type="domain" description="C3H1-type" evidence="6">
    <location>
        <begin position="297"/>
        <end position="325"/>
    </location>
</feature>
<feature type="domain" description="C3H1-type" evidence="6">
    <location>
        <begin position="340"/>
        <end position="368"/>
    </location>
</feature>
<dbReference type="Proteomes" id="UP001146120">
    <property type="component" value="Unassembled WGS sequence"/>
</dbReference>
<comment type="caution">
    <text evidence="7">The sequence shown here is derived from an EMBL/GenBank/DDBJ whole genome shotgun (WGS) entry which is preliminary data.</text>
</comment>
<keyword evidence="3 4" id="KW-0862">Zinc</keyword>
<evidence type="ECO:0000256" key="2">
    <source>
        <dbReference type="ARBA" id="ARBA00022771"/>
    </source>
</evidence>
<feature type="region of interest" description="Disordered" evidence="5">
    <location>
        <begin position="526"/>
        <end position="600"/>
    </location>
</feature>
<feature type="compositionally biased region" description="Polar residues" evidence="5">
    <location>
        <begin position="122"/>
        <end position="145"/>
    </location>
</feature>
<dbReference type="CDD" id="cd14279">
    <property type="entry name" value="CUE"/>
    <property type="match status" value="1"/>
</dbReference>
<feature type="region of interest" description="Disordered" evidence="5">
    <location>
        <begin position="55"/>
        <end position="170"/>
    </location>
</feature>
<feature type="domain" description="C3H1-type" evidence="6">
    <location>
        <begin position="394"/>
        <end position="422"/>
    </location>
</feature>
<dbReference type="GO" id="GO:0008270">
    <property type="term" value="F:zinc ion binding"/>
    <property type="evidence" value="ECO:0007669"/>
    <property type="project" value="UniProtKB-KW"/>
</dbReference>
<feature type="compositionally biased region" description="Low complexity" evidence="5">
    <location>
        <begin position="526"/>
        <end position="554"/>
    </location>
</feature>
<dbReference type="PANTHER" id="PTHR38160:SF1">
    <property type="entry name" value="ZINC FINGER CCCH DOMAIN-CONTAINING PROTEIN 40"/>
    <property type="match status" value="1"/>
</dbReference>
<protein>
    <recommendedName>
        <fullName evidence="6">C3H1-type domain-containing protein</fullName>
    </recommendedName>
</protein>
<feature type="region of interest" description="Disordered" evidence="5">
    <location>
        <begin position="274"/>
        <end position="294"/>
    </location>
</feature>
<feature type="zinc finger region" description="C3H1-type" evidence="4">
    <location>
        <begin position="340"/>
        <end position="368"/>
    </location>
</feature>
<evidence type="ECO:0000256" key="4">
    <source>
        <dbReference type="PROSITE-ProRule" id="PRU00723"/>
    </source>
</evidence>
<feature type="compositionally biased region" description="Low complexity" evidence="5">
    <location>
        <begin position="58"/>
        <end position="72"/>
    </location>
</feature>
<accession>A0AAV2YQA4</accession>
<dbReference type="InterPro" id="IPR000571">
    <property type="entry name" value="Znf_CCCH"/>
</dbReference>
<dbReference type="AlphaFoldDB" id="A0AAV2YQA4"/>
<feature type="zinc finger region" description="C3H1-type" evidence="4">
    <location>
        <begin position="394"/>
        <end position="422"/>
    </location>
</feature>
<keyword evidence="2 4" id="KW-0863">Zinc-finger</keyword>
<feature type="compositionally biased region" description="Low complexity" evidence="5">
    <location>
        <begin position="276"/>
        <end position="294"/>
    </location>
</feature>
<reference evidence="7" key="2">
    <citation type="journal article" date="2023" name="Microbiol Resour">
        <title>Decontamination and Annotation of the Draft Genome Sequence of the Oomycete Lagenidium giganteum ARSEF 373.</title>
        <authorList>
            <person name="Morgan W.R."/>
            <person name="Tartar A."/>
        </authorList>
    </citation>
    <scope>NUCLEOTIDE SEQUENCE</scope>
    <source>
        <strain evidence="7">ARSEF 373</strain>
    </source>
</reference>
<evidence type="ECO:0000259" key="6">
    <source>
        <dbReference type="PROSITE" id="PS50103"/>
    </source>
</evidence>
<evidence type="ECO:0000256" key="1">
    <source>
        <dbReference type="ARBA" id="ARBA00022723"/>
    </source>
</evidence>
<dbReference type="EMBL" id="DAKRPA010000172">
    <property type="protein sequence ID" value="DAZ96270.1"/>
    <property type="molecule type" value="Genomic_DNA"/>
</dbReference>
<reference evidence="7" key="1">
    <citation type="submission" date="2022-11" db="EMBL/GenBank/DDBJ databases">
        <authorList>
            <person name="Morgan W.R."/>
            <person name="Tartar A."/>
        </authorList>
    </citation>
    <scope>NUCLEOTIDE SEQUENCE</scope>
    <source>
        <strain evidence="7">ARSEF 373</strain>
    </source>
</reference>